<feature type="transmembrane region" description="Helical" evidence="6">
    <location>
        <begin position="183"/>
        <end position="204"/>
    </location>
</feature>
<evidence type="ECO:0000256" key="1">
    <source>
        <dbReference type="ARBA" id="ARBA00004370"/>
    </source>
</evidence>
<dbReference type="PRINTS" id="PR00260">
    <property type="entry name" value="CHEMTRNSDUCR"/>
</dbReference>
<reference evidence="9" key="1">
    <citation type="submission" date="2021-04" db="EMBL/GenBank/DDBJ databases">
        <authorList>
            <person name="Vanwijnsberghe S."/>
        </authorList>
    </citation>
    <scope>NUCLEOTIDE SEQUENCE</scope>
    <source>
        <strain evidence="9">LMG 31841</strain>
    </source>
</reference>
<keyword evidence="2" id="KW-0488">Methylation</keyword>
<dbReference type="GO" id="GO:0006935">
    <property type="term" value="P:chemotaxis"/>
    <property type="evidence" value="ECO:0007669"/>
    <property type="project" value="InterPro"/>
</dbReference>
<dbReference type="SMART" id="SM00304">
    <property type="entry name" value="HAMP"/>
    <property type="match status" value="1"/>
</dbReference>
<feature type="domain" description="HAMP" evidence="8">
    <location>
        <begin position="205"/>
        <end position="257"/>
    </location>
</feature>
<dbReference type="Proteomes" id="UP000789704">
    <property type="component" value="Unassembled WGS sequence"/>
</dbReference>
<keyword evidence="6" id="KW-1133">Transmembrane helix</keyword>
<evidence type="ECO:0000313" key="10">
    <source>
        <dbReference type="Proteomes" id="UP000789704"/>
    </source>
</evidence>
<dbReference type="GO" id="GO:0004888">
    <property type="term" value="F:transmembrane signaling receptor activity"/>
    <property type="evidence" value="ECO:0007669"/>
    <property type="project" value="InterPro"/>
</dbReference>
<dbReference type="CDD" id="cd06225">
    <property type="entry name" value="HAMP"/>
    <property type="match status" value="1"/>
</dbReference>
<evidence type="ECO:0000259" key="8">
    <source>
        <dbReference type="PROSITE" id="PS50885"/>
    </source>
</evidence>
<keyword evidence="6" id="KW-0472">Membrane</keyword>
<keyword evidence="4" id="KW-0807">Transducer</keyword>
<dbReference type="InterPro" id="IPR003660">
    <property type="entry name" value="HAMP_dom"/>
</dbReference>
<dbReference type="InterPro" id="IPR004090">
    <property type="entry name" value="Chemotax_Me-accpt_rcpt"/>
</dbReference>
<dbReference type="Pfam" id="PF12729">
    <property type="entry name" value="4HB_MCP_1"/>
    <property type="match status" value="1"/>
</dbReference>
<evidence type="ECO:0000256" key="2">
    <source>
        <dbReference type="ARBA" id="ARBA00022481"/>
    </source>
</evidence>
<gene>
    <name evidence="9" type="primary">tap_1</name>
    <name evidence="9" type="ORF">LMG31841_02324</name>
</gene>
<dbReference type="Gene3D" id="1.10.287.950">
    <property type="entry name" value="Methyl-accepting chemotaxis protein"/>
    <property type="match status" value="1"/>
</dbReference>
<keyword evidence="5" id="KW-0175">Coiled coil</keyword>
<proteinExistence type="inferred from homology"/>
<dbReference type="PROSITE" id="PS50885">
    <property type="entry name" value="HAMP"/>
    <property type="match status" value="1"/>
</dbReference>
<name>A0A9N8RWS7_9BURK</name>
<dbReference type="PANTHER" id="PTHR43531">
    <property type="entry name" value="PROTEIN ICFG"/>
    <property type="match status" value="1"/>
</dbReference>
<comment type="caution">
    <text evidence="9">The sequence shown here is derived from an EMBL/GenBank/DDBJ whole genome shotgun (WGS) entry which is preliminary data.</text>
</comment>
<accession>A0A9N8RWS7</accession>
<dbReference type="GO" id="GO:0007165">
    <property type="term" value="P:signal transduction"/>
    <property type="evidence" value="ECO:0007669"/>
    <property type="project" value="UniProtKB-KW"/>
</dbReference>
<feature type="transmembrane region" description="Helical" evidence="6">
    <location>
        <begin position="6"/>
        <end position="27"/>
    </location>
</feature>
<dbReference type="InterPro" id="IPR024478">
    <property type="entry name" value="HlyB_4HB_MCP"/>
</dbReference>
<dbReference type="InterPro" id="IPR004089">
    <property type="entry name" value="MCPsignal_dom"/>
</dbReference>
<comment type="subcellular location">
    <subcellularLocation>
        <location evidence="1">Membrane</location>
    </subcellularLocation>
</comment>
<evidence type="ECO:0000259" key="7">
    <source>
        <dbReference type="PROSITE" id="PS50111"/>
    </source>
</evidence>
<dbReference type="CDD" id="cd11386">
    <property type="entry name" value="MCP_signal"/>
    <property type="match status" value="1"/>
</dbReference>
<feature type="domain" description="Methyl-accepting transducer" evidence="7">
    <location>
        <begin position="262"/>
        <end position="491"/>
    </location>
</feature>
<dbReference type="Pfam" id="PF00672">
    <property type="entry name" value="HAMP"/>
    <property type="match status" value="1"/>
</dbReference>
<dbReference type="AlphaFoldDB" id="A0A9N8RWS7"/>
<dbReference type="SMART" id="SM00283">
    <property type="entry name" value="MA"/>
    <property type="match status" value="1"/>
</dbReference>
<dbReference type="PANTHER" id="PTHR43531:SF14">
    <property type="entry name" value="METHYL-ACCEPTING CHEMOTAXIS PROTEIN I-RELATED"/>
    <property type="match status" value="1"/>
</dbReference>
<organism evidence="9 10">
    <name type="scientific">Paraburkholderia saeva</name>
    <dbReference type="NCBI Taxonomy" id="2777537"/>
    <lineage>
        <taxon>Bacteria</taxon>
        <taxon>Pseudomonadati</taxon>
        <taxon>Pseudomonadota</taxon>
        <taxon>Betaproteobacteria</taxon>
        <taxon>Burkholderiales</taxon>
        <taxon>Burkholderiaceae</taxon>
        <taxon>Paraburkholderia</taxon>
    </lineage>
</organism>
<dbReference type="PROSITE" id="PS50111">
    <property type="entry name" value="CHEMOTAXIS_TRANSDUC_2"/>
    <property type="match status" value="1"/>
</dbReference>
<dbReference type="Pfam" id="PF00015">
    <property type="entry name" value="MCPsignal"/>
    <property type="match status" value="1"/>
</dbReference>
<protein>
    <submittedName>
        <fullName evidence="9">Methyl-accepting chemotaxis protein IV</fullName>
    </submittedName>
</protein>
<dbReference type="InterPro" id="IPR051310">
    <property type="entry name" value="MCP_chemotaxis"/>
</dbReference>
<evidence type="ECO:0000256" key="3">
    <source>
        <dbReference type="ARBA" id="ARBA00029447"/>
    </source>
</evidence>
<dbReference type="FunFam" id="1.10.287.950:FF:000001">
    <property type="entry name" value="Methyl-accepting chemotaxis sensory transducer"/>
    <property type="match status" value="1"/>
</dbReference>
<comment type="similarity">
    <text evidence="3">Belongs to the methyl-accepting chemotaxis (MCP) protein family.</text>
</comment>
<evidence type="ECO:0000256" key="4">
    <source>
        <dbReference type="PROSITE-ProRule" id="PRU00284"/>
    </source>
</evidence>
<dbReference type="EMBL" id="CAJQZC010000004">
    <property type="protein sequence ID" value="CAG4896533.1"/>
    <property type="molecule type" value="Genomic_DNA"/>
</dbReference>
<sequence>MSRSVSKIIVALAIIMAVTLTIGGFGMRGISVLSDSLHDTYANIVVPMNYVSASRADMLSIRFALWRTQAQKDKTLVSKARDFSAQLEKDWKSYYPSGATGLDERAVADKIDGQITQFREAVEKELEIIDQGDFDRAATWQASKVIPIGDSLTALLAQDVRINADQAKDNYIQGAAKAGRLKWIAGALSLAGALLSIGAAVYLVRAIIQPLNKTVRIASEIAQGRLDVQIAVDVGGRFGQLLEAMKSMSRQLVTTIGGIRDGSESVRVASQQIATGNQDLSARTEEQAASLEQTAASLTQLTETVKQNAENARQANSLAANAREMTDAGNMAVGTMVATMQEISSDSVKIAEITGMIEGIAFQTNILALNAAVEAARAGQQGRGFAVVAGEVRSLAQRASAAAKEIKGLIDTSSGKVQRGVQQAGDVGATMDKVIRAMGQVSDIVGEISGASDEQTKGIQQVHQAINRIDEVIQQNAALVEEVAAAAQSLQEQAAKMNADLMFFRLGRG</sequence>
<evidence type="ECO:0000313" key="9">
    <source>
        <dbReference type="EMBL" id="CAG4896533.1"/>
    </source>
</evidence>
<keyword evidence="6" id="KW-0812">Transmembrane</keyword>
<dbReference type="GO" id="GO:0005886">
    <property type="term" value="C:plasma membrane"/>
    <property type="evidence" value="ECO:0007669"/>
    <property type="project" value="TreeGrafter"/>
</dbReference>
<keyword evidence="10" id="KW-1185">Reference proteome</keyword>
<dbReference type="SUPFAM" id="SSF58104">
    <property type="entry name" value="Methyl-accepting chemotaxis protein (MCP) signaling domain"/>
    <property type="match status" value="1"/>
</dbReference>
<evidence type="ECO:0000256" key="6">
    <source>
        <dbReference type="SAM" id="Phobius"/>
    </source>
</evidence>
<feature type="coiled-coil region" evidence="5">
    <location>
        <begin position="462"/>
        <end position="500"/>
    </location>
</feature>
<evidence type="ECO:0000256" key="5">
    <source>
        <dbReference type="SAM" id="Coils"/>
    </source>
</evidence>
<dbReference type="RefSeq" id="WP_228876622.1">
    <property type="nucleotide sequence ID" value="NZ_CAJQZC010000004.1"/>
</dbReference>